<proteinExistence type="predicted"/>
<organism evidence="2 3">
    <name type="scientific">Zizania palustris</name>
    <name type="common">Northern wild rice</name>
    <dbReference type="NCBI Taxonomy" id="103762"/>
    <lineage>
        <taxon>Eukaryota</taxon>
        <taxon>Viridiplantae</taxon>
        <taxon>Streptophyta</taxon>
        <taxon>Embryophyta</taxon>
        <taxon>Tracheophyta</taxon>
        <taxon>Spermatophyta</taxon>
        <taxon>Magnoliopsida</taxon>
        <taxon>Liliopsida</taxon>
        <taxon>Poales</taxon>
        <taxon>Poaceae</taxon>
        <taxon>BOP clade</taxon>
        <taxon>Oryzoideae</taxon>
        <taxon>Oryzeae</taxon>
        <taxon>Zizaniinae</taxon>
        <taxon>Zizania</taxon>
    </lineage>
</organism>
<evidence type="ECO:0000313" key="3">
    <source>
        <dbReference type="Proteomes" id="UP000729402"/>
    </source>
</evidence>
<gene>
    <name evidence="2" type="ORF">GUJ93_ZPchr0128g33461</name>
</gene>
<accession>A0A8J5R2X3</accession>
<reference evidence="2" key="1">
    <citation type="journal article" date="2021" name="bioRxiv">
        <title>Whole Genome Assembly and Annotation of Northern Wild Rice, Zizania palustris L., Supports a Whole Genome Duplication in the Zizania Genus.</title>
        <authorList>
            <person name="Haas M."/>
            <person name="Kono T."/>
            <person name="Macchietto M."/>
            <person name="Millas R."/>
            <person name="McGilp L."/>
            <person name="Shao M."/>
            <person name="Duquette J."/>
            <person name="Hirsch C.N."/>
            <person name="Kimball J."/>
        </authorList>
    </citation>
    <scope>NUCLEOTIDE SEQUENCE</scope>
    <source>
        <tissue evidence="2">Fresh leaf tissue</tissue>
    </source>
</reference>
<feature type="compositionally biased region" description="Acidic residues" evidence="1">
    <location>
        <begin position="90"/>
        <end position="103"/>
    </location>
</feature>
<dbReference type="AlphaFoldDB" id="A0A8J5R2X3"/>
<dbReference type="EMBL" id="JAAALK010000667">
    <property type="protein sequence ID" value="KAG8044471.1"/>
    <property type="molecule type" value="Genomic_DNA"/>
</dbReference>
<comment type="caution">
    <text evidence="2">The sequence shown here is derived from an EMBL/GenBank/DDBJ whole genome shotgun (WGS) entry which is preliminary data.</text>
</comment>
<keyword evidence="3" id="KW-1185">Reference proteome</keyword>
<evidence type="ECO:0000256" key="1">
    <source>
        <dbReference type="SAM" id="MobiDB-lite"/>
    </source>
</evidence>
<name>A0A8J5R2X3_ZIZPA</name>
<feature type="region of interest" description="Disordered" evidence="1">
    <location>
        <begin position="84"/>
        <end position="106"/>
    </location>
</feature>
<protein>
    <submittedName>
        <fullName evidence="2">Uncharacterized protein</fullName>
    </submittedName>
</protein>
<reference evidence="2" key="2">
    <citation type="submission" date="2021-02" db="EMBL/GenBank/DDBJ databases">
        <authorList>
            <person name="Kimball J.A."/>
            <person name="Haas M.W."/>
            <person name="Macchietto M."/>
            <person name="Kono T."/>
            <person name="Duquette J."/>
            <person name="Shao M."/>
        </authorList>
    </citation>
    <scope>NUCLEOTIDE SEQUENCE</scope>
    <source>
        <tissue evidence="2">Fresh leaf tissue</tissue>
    </source>
</reference>
<sequence>MMRKIGYLLQPEFEGIEFVVGADHSCKWRILHLQSQVHPRKRTRVTARKSVPLLKEQQRFVVEIPEEIGECTAVALATVLASMPQRDQPMGEDNEEPMEEEFFEESRTEWPLIGYTPAP</sequence>
<evidence type="ECO:0000313" key="2">
    <source>
        <dbReference type="EMBL" id="KAG8044471.1"/>
    </source>
</evidence>
<dbReference type="Proteomes" id="UP000729402">
    <property type="component" value="Unassembled WGS sequence"/>
</dbReference>